<dbReference type="EMBL" id="ACQT01000187">
    <property type="protein sequence ID" value="EER58914.1"/>
    <property type="molecule type" value="Genomic_DNA"/>
</dbReference>
<dbReference type="Proteomes" id="UP000003856">
    <property type="component" value="Unassembled WGS sequence"/>
</dbReference>
<keyword evidence="2" id="KW-1185">Reference proteome</keyword>
<organism evidence="1 2">
    <name type="scientific">Acidovorax delafieldii 2AN</name>
    <dbReference type="NCBI Taxonomy" id="573060"/>
    <lineage>
        <taxon>Bacteria</taxon>
        <taxon>Pseudomonadati</taxon>
        <taxon>Pseudomonadota</taxon>
        <taxon>Betaproteobacteria</taxon>
        <taxon>Burkholderiales</taxon>
        <taxon>Comamonadaceae</taxon>
        <taxon>Acidovorax</taxon>
    </lineage>
</organism>
<comment type="caution">
    <text evidence="1">The sequence shown here is derived from an EMBL/GenBank/DDBJ whole genome shotgun (WGS) entry which is preliminary data.</text>
</comment>
<name>C5T9D4_ACIDE</name>
<sequence length="206" mass="23591">MPKLPYQSTSNTRYDVYYVKSQTEPVGKAQGDMSAQQNLGNHLRNFGNRPYKARQDVDSSVIGGFQPKIQSQGALHQARNFLSARFDTEAQKALMWDRRKAGDTLHEIGKLFDRSHTSIHTILSATGGIRQQPKPAQPDAERRFARCLRNLLFGSVWHRLQACFRHCGAALAPCRRNYPCSAMMRFLRHPQIAQCKQQLRIYTKCR</sequence>
<dbReference type="PATRIC" id="fig|573060.9.peg.1485"/>
<evidence type="ECO:0000313" key="1">
    <source>
        <dbReference type="EMBL" id="EER58914.1"/>
    </source>
</evidence>
<evidence type="ECO:0008006" key="3">
    <source>
        <dbReference type="Google" id="ProtNLM"/>
    </source>
</evidence>
<reference evidence="1 2" key="1">
    <citation type="submission" date="2009-05" db="EMBL/GenBank/DDBJ databases">
        <title>The draft genome of Acidovorax delafieldii 2AN.</title>
        <authorList>
            <consortium name="US DOE Joint Genome Institute (JGI-PGF)"/>
            <person name="Lucas S."/>
            <person name="Copeland A."/>
            <person name="Lapidus A."/>
            <person name="Glavina del Rio T."/>
            <person name="Tice H."/>
            <person name="Bruce D."/>
            <person name="Goodwin L."/>
            <person name="Pitluck S."/>
            <person name="Larimer F."/>
            <person name="Land M.L."/>
            <person name="Hauser L."/>
            <person name="Shelobolina E.S."/>
            <person name="Picardal F."/>
            <person name="Roden E."/>
            <person name="Emerson D."/>
        </authorList>
    </citation>
    <scope>NUCLEOTIDE SEQUENCE [LARGE SCALE GENOMIC DNA]</scope>
    <source>
        <strain evidence="1 2">2AN</strain>
    </source>
</reference>
<accession>C5T9D4</accession>
<evidence type="ECO:0000313" key="2">
    <source>
        <dbReference type="Proteomes" id="UP000003856"/>
    </source>
</evidence>
<proteinExistence type="predicted"/>
<gene>
    <name evidence="1" type="ORF">AcdelDRAFT_3514</name>
</gene>
<protein>
    <recommendedName>
        <fullName evidence="3">Transposase IS30-like HTH domain-containing protein</fullName>
    </recommendedName>
</protein>
<dbReference type="AlphaFoldDB" id="C5T9D4"/>